<dbReference type="AlphaFoldDB" id="A0A8K0VUV4"/>
<dbReference type="InterPro" id="IPR056125">
    <property type="entry name" value="DUF7708"/>
</dbReference>
<comment type="caution">
    <text evidence="2">The sequence shown here is derived from an EMBL/GenBank/DDBJ whole genome shotgun (WGS) entry which is preliminary data.</text>
</comment>
<proteinExistence type="predicted"/>
<organism evidence="2 3">
    <name type="scientific">Paraphoma chrysanthemicola</name>
    <dbReference type="NCBI Taxonomy" id="798071"/>
    <lineage>
        <taxon>Eukaryota</taxon>
        <taxon>Fungi</taxon>
        <taxon>Dikarya</taxon>
        <taxon>Ascomycota</taxon>
        <taxon>Pezizomycotina</taxon>
        <taxon>Dothideomycetes</taxon>
        <taxon>Pleosporomycetidae</taxon>
        <taxon>Pleosporales</taxon>
        <taxon>Pleosporineae</taxon>
        <taxon>Phaeosphaeriaceae</taxon>
        <taxon>Paraphoma</taxon>
    </lineage>
</organism>
<sequence length="534" mass="60942">MTSSWYLASLKATKLQDVIDEVAKSEAQYNQKKGNLTLYKRITSFSKRIAYYGKVLDVMVQHHPEYVALAWGTLKFMFGAVIEHERLGSTIVTALDDIGEALSRIELAESLYPTERMNDAVVTLNCHVITFLCRALDWYRSSSLGRTIQSITRPAALRYDDLIKDISKTLAKVTDLSVAGGQAEQRDMHENMRQEHRAQQNFRSIVQNRLDEMEHQLNTLVQQNYSVGDFRAIRQQIQEVAALVKLISENQTSSEQTLLQALVLMKQDIQATQLDIRVQVSEVQFNQAVASLFTRCDFDHQAAYEQGLAQRRARRMISGRCAPFWDTQQFQTWDRLDTCRIITLTSNLRDRLNVRDFYVGIIEQLTTSHIPVFWIAKQKDHRNYQVKRHGLLEVSRSLAAQTLKAALTRMDAGLFSRIANFNAATSVGDYTSLLVDNLCHFNLAYFFVDADAILPESMEDCHKVLLKVSDLLRKRNKDAIIKIMLLNHEIARAASGVDRRQSAVIKIAQTSKRKSRRVPQAPLKGSIRAFVSLR</sequence>
<evidence type="ECO:0000313" key="3">
    <source>
        <dbReference type="Proteomes" id="UP000813461"/>
    </source>
</evidence>
<evidence type="ECO:0000313" key="2">
    <source>
        <dbReference type="EMBL" id="KAH7078574.1"/>
    </source>
</evidence>
<dbReference type="EMBL" id="JAGMVJ010000017">
    <property type="protein sequence ID" value="KAH7078574.1"/>
    <property type="molecule type" value="Genomic_DNA"/>
</dbReference>
<protein>
    <recommendedName>
        <fullName evidence="1">DUF7708 domain-containing protein</fullName>
    </recommendedName>
</protein>
<dbReference type="OrthoDB" id="61900at2759"/>
<name>A0A8K0VUV4_9PLEO</name>
<gene>
    <name evidence="2" type="ORF">FB567DRAFT_596170</name>
</gene>
<evidence type="ECO:0000259" key="1">
    <source>
        <dbReference type="Pfam" id="PF24809"/>
    </source>
</evidence>
<accession>A0A8K0VUV4</accession>
<reference evidence="2" key="1">
    <citation type="journal article" date="2021" name="Nat. Commun.">
        <title>Genetic determinants of endophytism in the Arabidopsis root mycobiome.</title>
        <authorList>
            <person name="Mesny F."/>
            <person name="Miyauchi S."/>
            <person name="Thiergart T."/>
            <person name="Pickel B."/>
            <person name="Atanasova L."/>
            <person name="Karlsson M."/>
            <person name="Huettel B."/>
            <person name="Barry K.W."/>
            <person name="Haridas S."/>
            <person name="Chen C."/>
            <person name="Bauer D."/>
            <person name="Andreopoulos W."/>
            <person name="Pangilinan J."/>
            <person name="LaButti K."/>
            <person name="Riley R."/>
            <person name="Lipzen A."/>
            <person name="Clum A."/>
            <person name="Drula E."/>
            <person name="Henrissat B."/>
            <person name="Kohler A."/>
            <person name="Grigoriev I.V."/>
            <person name="Martin F.M."/>
            <person name="Hacquard S."/>
        </authorList>
    </citation>
    <scope>NUCLEOTIDE SEQUENCE</scope>
    <source>
        <strain evidence="2">MPI-SDFR-AT-0120</strain>
    </source>
</reference>
<dbReference type="Proteomes" id="UP000813461">
    <property type="component" value="Unassembled WGS sequence"/>
</dbReference>
<feature type="domain" description="DUF7708" evidence="1">
    <location>
        <begin position="41"/>
        <end position="185"/>
    </location>
</feature>
<keyword evidence="3" id="KW-1185">Reference proteome</keyword>
<dbReference type="Pfam" id="PF24809">
    <property type="entry name" value="DUF7708"/>
    <property type="match status" value="1"/>
</dbReference>